<dbReference type="PROSITE" id="PS51257">
    <property type="entry name" value="PROKAR_LIPOPROTEIN"/>
    <property type="match status" value="1"/>
</dbReference>
<gene>
    <name evidence="2" type="ORF">GCM10022393_33720</name>
</gene>
<keyword evidence="3" id="KW-1185">Reference proteome</keyword>
<evidence type="ECO:0008006" key="4">
    <source>
        <dbReference type="Google" id="ProtNLM"/>
    </source>
</evidence>
<dbReference type="Pfam" id="PF14054">
    <property type="entry name" value="DUF4249"/>
    <property type="match status" value="1"/>
</dbReference>
<organism evidence="2 3">
    <name type="scientific">Aquimarina addita</name>
    <dbReference type="NCBI Taxonomy" id="870485"/>
    <lineage>
        <taxon>Bacteria</taxon>
        <taxon>Pseudomonadati</taxon>
        <taxon>Bacteroidota</taxon>
        <taxon>Flavobacteriia</taxon>
        <taxon>Flavobacteriales</taxon>
        <taxon>Flavobacteriaceae</taxon>
        <taxon>Aquimarina</taxon>
    </lineage>
</organism>
<proteinExistence type="predicted"/>
<name>A0ABP6UTG5_9FLAO</name>
<sequence length="270" mass="30438">MKRLYIYITILVSLSILTSCLDDLTQDFDFEFEEQVFISGLLTNETDFVSVQIQKTVPVTDTTFSTVNDVQIFLYSRDASNTVLLVTDSFTTDNGDYMSSEMITPITGNTYWIEAVLQDQTVLTSEEEILKPSIPIISMVKTGDIVRVTVTDQIEDENFYLVQFEVLKDGILIDEFLGVFNDSFVTDNLEEFIEIDGIREGDTVRASIYNINFNTFQFYANLLNNLDDDLVLSSLFTPTNIVGNITNTTINEQALGNFGIAGFSSMTKDF</sequence>
<keyword evidence="1" id="KW-0732">Signal</keyword>
<feature type="chain" id="PRO_5045158269" description="DUF4249 family protein" evidence="1">
    <location>
        <begin position="22"/>
        <end position="270"/>
    </location>
</feature>
<feature type="signal peptide" evidence="1">
    <location>
        <begin position="1"/>
        <end position="21"/>
    </location>
</feature>
<comment type="caution">
    <text evidence="2">The sequence shown here is derived from an EMBL/GenBank/DDBJ whole genome shotgun (WGS) entry which is preliminary data.</text>
</comment>
<reference evidence="3" key="1">
    <citation type="journal article" date="2019" name="Int. J. Syst. Evol. Microbiol.">
        <title>The Global Catalogue of Microorganisms (GCM) 10K type strain sequencing project: providing services to taxonomists for standard genome sequencing and annotation.</title>
        <authorList>
            <consortium name="The Broad Institute Genomics Platform"/>
            <consortium name="The Broad Institute Genome Sequencing Center for Infectious Disease"/>
            <person name="Wu L."/>
            <person name="Ma J."/>
        </authorList>
    </citation>
    <scope>NUCLEOTIDE SEQUENCE [LARGE SCALE GENOMIC DNA]</scope>
    <source>
        <strain evidence="3">JCM 17106</strain>
    </source>
</reference>
<evidence type="ECO:0000313" key="3">
    <source>
        <dbReference type="Proteomes" id="UP001500459"/>
    </source>
</evidence>
<evidence type="ECO:0000256" key="1">
    <source>
        <dbReference type="SAM" id="SignalP"/>
    </source>
</evidence>
<dbReference type="InterPro" id="IPR025345">
    <property type="entry name" value="DUF4249"/>
</dbReference>
<evidence type="ECO:0000313" key="2">
    <source>
        <dbReference type="EMBL" id="GAA3516896.1"/>
    </source>
</evidence>
<protein>
    <recommendedName>
        <fullName evidence="4">DUF4249 family protein</fullName>
    </recommendedName>
</protein>
<dbReference type="EMBL" id="BAABCW010000017">
    <property type="protein sequence ID" value="GAA3516896.1"/>
    <property type="molecule type" value="Genomic_DNA"/>
</dbReference>
<dbReference type="Proteomes" id="UP001500459">
    <property type="component" value="Unassembled WGS sequence"/>
</dbReference>
<accession>A0ABP6UTG5</accession>
<dbReference type="RefSeq" id="WP_344929433.1">
    <property type="nucleotide sequence ID" value="NZ_BAABCW010000017.1"/>
</dbReference>